<organism evidence="3 4">
    <name type="scientific">Gymnopilus dilepis</name>
    <dbReference type="NCBI Taxonomy" id="231916"/>
    <lineage>
        <taxon>Eukaryota</taxon>
        <taxon>Fungi</taxon>
        <taxon>Dikarya</taxon>
        <taxon>Basidiomycota</taxon>
        <taxon>Agaricomycotina</taxon>
        <taxon>Agaricomycetes</taxon>
        <taxon>Agaricomycetidae</taxon>
        <taxon>Agaricales</taxon>
        <taxon>Agaricineae</taxon>
        <taxon>Hymenogastraceae</taxon>
        <taxon>Gymnopilus</taxon>
    </lineage>
</organism>
<sequence>MISFSLIRAAAFATATLFALIELALGAAITNFTTTNIGGYFSFAALGIATAILTFCTLPLMLFLSRMRSGAIPSMVASEFGWVWVLWILWLAVGGSTANDFGNTNCGLVSRFDAPLASLCREVQAFEAFGFLTWIVLFIYSLILTYIVATQAARGNSNIWTIYIMQVEFDAAAQGEPQTSTPVVENKTDGSNFAPQYPPTQTASPVPSNPNYANVNVGQPQMSMHAQV</sequence>
<keyword evidence="2" id="KW-1133">Transmembrane helix</keyword>
<keyword evidence="4" id="KW-1185">Reference proteome</keyword>
<dbReference type="EMBL" id="NHYE01000915">
    <property type="protein sequence ID" value="PPR01667.1"/>
    <property type="molecule type" value="Genomic_DNA"/>
</dbReference>
<feature type="transmembrane region" description="Helical" evidence="2">
    <location>
        <begin position="76"/>
        <end position="93"/>
    </location>
</feature>
<keyword evidence="2" id="KW-0812">Transmembrane</keyword>
<feature type="transmembrane region" description="Helical" evidence="2">
    <location>
        <begin position="42"/>
        <end position="64"/>
    </location>
</feature>
<dbReference type="AlphaFoldDB" id="A0A409YF73"/>
<feature type="transmembrane region" description="Helical" evidence="2">
    <location>
        <begin position="128"/>
        <end position="149"/>
    </location>
</feature>
<keyword evidence="2" id="KW-0472">Membrane</keyword>
<proteinExistence type="predicted"/>
<comment type="caution">
    <text evidence="3">The sequence shown here is derived from an EMBL/GenBank/DDBJ whole genome shotgun (WGS) entry which is preliminary data.</text>
</comment>
<evidence type="ECO:0000256" key="1">
    <source>
        <dbReference type="SAM" id="MobiDB-lite"/>
    </source>
</evidence>
<reference evidence="3 4" key="1">
    <citation type="journal article" date="2018" name="Evol. Lett.">
        <title>Horizontal gene cluster transfer increased hallucinogenic mushroom diversity.</title>
        <authorList>
            <person name="Reynolds H.T."/>
            <person name="Vijayakumar V."/>
            <person name="Gluck-Thaler E."/>
            <person name="Korotkin H.B."/>
            <person name="Matheny P.B."/>
            <person name="Slot J.C."/>
        </authorList>
    </citation>
    <scope>NUCLEOTIDE SEQUENCE [LARGE SCALE GENOMIC DNA]</scope>
    <source>
        <strain evidence="3 4">SRW20</strain>
    </source>
</reference>
<accession>A0A409YF73</accession>
<evidence type="ECO:0008006" key="5">
    <source>
        <dbReference type="Google" id="ProtNLM"/>
    </source>
</evidence>
<evidence type="ECO:0000256" key="2">
    <source>
        <dbReference type="SAM" id="Phobius"/>
    </source>
</evidence>
<evidence type="ECO:0000313" key="4">
    <source>
        <dbReference type="Proteomes" id="UP000284706"/>
    </source>
</evidence>
<name>A0A409YF73_9AGAR</name>
<evidence type="ECO:0000313" key="3">
    <source>
        <dbReference type="EMBL" id="PPR01667.1"/>
    </source>
</evidence>
<protein>
    <recommendedName>
        <fullName evidence="5">MARVEL domain-containing protein</fullName>
    </recommendedName>
</protein>
<dbReference type="OrthoDB" id="3364107at2759"/>
<gene>
    <name evidence="3" type="ORF">CVT26_013108</name>
</gene>
<dbReference type="InParanoid" id="A0A409YF73"/>
<dbReference type="Proteomes" id="UP000284706">
    <property type="component" value="Unassembled WGS sequence"/>
</dbReference>
<feature type="region of interest" description="Disordered" evidence="1">
    <location>
        <begin position="176"/>
        <end position="208"/>
    </location>
</feature>
<dbReference type="STRING" id="231916.A0A409YF73"/>